<dbReference type="Proteomes" id="UP001226091">
    <property type="component" value="Chromosome"/>
</dbReference>
<sequence length="742" mass="84548">MMREQVIYDKHFDLHYINKFASLMTLGNGYLGLRATHEEDYAEQTRGMYAAGIYNKAAANDPSDLVNLPDMIGMRIEIDDEIFSLLNGNILSYERKLNLANGELQREILWKSNSGSRFRLIFQRFVAKNDLHLLAAKVTITSLDKKAKLKIVTGINAQQTNFGKQHLIEEKVRVIDEQMMQGVYKTTESGHTIALAASCRCSVQSDVSFTAKNRQLLSTIKQDLTVNSPFVLEKIGSVFTSLDQDQACNDPESSSENAIKTIESFSYDDLLAQSTRKWEQFWQRKRVKVTSTKEFDQFSLDFALYQVEIMTPAHDARFSVGAKGLTGEGYKGHVFWDTEIFIAPFHLFTEPETARKLLSYRYLRLEQAKEKAALNGYEGALFPWESAFSGKEETPEYAAINIRTGERQKVASALAEHHIVADIAYAVVQYYSNTHDYAFMKKEGLALLKETCRFWISRAVKENGHLSIKDVIGPDEYTEHIDNNAFTNYMAAYNVEQALYFMDKFGDIDHLLMDRGQDFLNHLYLPKPNVHHIIPQDDTFLSKPEIDLTRYKENQGSQGILLDYSRHEINEMQILKQADVVMLLYLFPELFPSEVVTKNLHYYEEHTIHDSSLSKAIHAIVAARCGENEKAYRFFQEACLIDLGPNPHSSDEGLHAASLGAIWLAAIFGFANLSFKNNRLILNPKLPASWSELTFPLHFRGTSLTISLTHQKIKLTKVEGPEITVEVNGEEIRVSDKIEVFR</sequence>
<organism evidence="1 2">
    <name type="scientific">Metabacillus hrfriensis</name>
    <dbReference type="NCBI Taxonomy" id="3048891"/>
    <lineage>
        <taxon>Bacteria</taxon>
        <taxon>Bacillati</taxon>
        <taxon>Bacillota</taxon>
        <taxon>Bacilli</taxon>
        <taxon>Bacillales</taxon>
        <taxon>Bacillaceae</taxon>
        <taxon>Metabacillus</taxon>
    </lineage>
</organism>
<proteinExistence type="predicted"/>
<protein>
    <submittedName>
        <fullName evidence="1">Glycoside hydrolase family 65 protein</fullName>
    </submittedName>
</protein>
<name>A0ACD4REC7_9BACI</name>
<evidence type="ECO:0000313" key="2">
    <source>
        <dbReference type="Proteomes" id="UP001226091"/>
    </source>
</evidence>
<keyword evidence="1" id="KW-0378">Hydrolase</keyword>
<reference evidence="2" key="1">
    <citation type="journal article" date="2025" name="Aquaculture">
        <title>Assessment of the bioflocculant production and safety properties of Metabacillus hrfriensis sp. nov. based on phenotypic and whole-genome sequencing analysis.</title>
        <authorList>
            <person name="Zhang R."/>
            <person name="Zhao Z."/>
            <person name="Luo L."/>
            <person name="Wang S."/>
            <person name="Guo K."/>
            <person name="Xu W."/>
        </authorList>
    </citation>
    <scope>NUCLEOTIDE SEQUENCE [LARGE SCALE GENOMIC DNA]</scope>
    <source>
        <strain evidence="2">CT-WN-B3</strain>
    </source>
</reference>
<dbReference type="EMBL" id="CP126116">
    <property type="protein sequence ID" value="WHZ58540.1"/>
    <property type="molecule type" value="Genomic_DNA"/>
</dbReference>
<keyword evidence="2" id="KW-1185">Reference proteome</keyword>
<accession>A0ACD4REC7</accession>
<gene>
    <name evidence="1" type="ORF">QLQ22_04120</name>
</gene>
<evidence type="ECO:0000313" key="1">
    <source>
        <dbReference type="EMBL" id="WHZ58540.1"/>
    </source>
</evidence>